<protein>
    <submittedName>
        <fullName evidence="1">Uncharacterized protein</fullName>
    </submittedName>
</protein>
<proteinExistence type="predicted"/>
<gene>
    <name evidence="1" type="ORF">A2160_04580</name>
</gene>
<comment type="caution">
    <text evidence="1">The sequence shown here is derived from an EMBL/GenBank/DDBJ whole genome shotgun (WGS) entry which is preliminary data.</text>
</comment>
<evidence type="ECO:0000313" key="1">
    <source>
        <dbReference type="EMBL" id="OGD64034.1"/>
    </source>
</evidence>
<evidence type="ECO:0000313" key="2">
    <source>
        <dbReference type="Proteomes" id="UP000177006"/>
    </source>
</evidence>
<organism evidence="1 2">
    <name type="scientific">Candidatus Beckwithbacteria bacterium RBG_13_42_9</name>
    <dbReference type="NCBI Taxonomy" id="1797457"/>
    <lineage>
        <taxon>Bacteria</taxon>
        <taxon>Candidatus Beckwithiibacteriota</taxon>
    </lineage>
</organism>
<dbReference type="EMBL" id="MEZK01000001">
    <property type="protein sequence ID" value="OGD64034.1"/>
    <property type="molecule type" value="Genomic_DNA"/>
</dbReference>
<name>A0A1F5E9V3_9BACT</name>
<sequence length="187" mass="20824">MREGKAAWISDGHVVDNPNDVSFAPERAPDSRRIEFPKQAQTFWAKMESFPRILIPVELFPSTADNGGQFEVNMRLDTHRLGTRSLQNDRFNLADKRLAVPAAFLIQLDTHFQAIVNRSTASLGSNPDSEIRWLDDNSPAPLLVRRTKFPQDYESFAQALNMVTKGHVSLGTAAKGGFRSLSRAISG</sequence>
<reference evidence="1 2" key="1">
    <citation type="journal article" date="2016" name="Nat. Commun.">
        <title>Thousands of microbial genomes shed light on interconnected biogeochemical processes in an aquifer system.</title>
        <authorList>
            <person name="Anantharaman K."/>
            <person name="Brown C.T."/>
            <person name="Hug L.A."/>
            <person name="Sharon I."/>
            <person name="Castelle C.J."/>
            <person name="Probst A.J."/>
            <person name="Thomas B.C."/>
            <person name="Singh A."/>
            <person name="Wilkins M.J."/>
            <person name="Karaoz U."/>
            <person name="Brodie E.L."/>
            <person name="Williams K.H."/>
            <person name="Hubbard S.S."/>
            <person name="Banfield J.F."/>
        </authorList>
    </citation>
    <scope>NUCLEOTIDE SEQUENCE [LARGE SCALE GENOMIC DNA]</scope>
</reference>
<accession>A0A1F5E9V3</accession>
<dbReference type="Proteomes" id="UP000177006">
    <property type="component" value="Unassembled WGS sequence"/>
</dbReference>
<dbReference type="AlphaFoldDB" id="A0A1F5E9V3"/>